<evidence type="ECO:0000313" key="11">
    <source>
        <dbReference type="Proteomes" id="UP001152024"/>
    </source>
</evidence>
<dbReference type="PROSITE" id="PS50297">
    <property type="entry name" value="ANK_REP_REGION"/>
    <property type="match status" value="2"/>
</dbReference>
<keyword evidence="11" id="KW-1185">Reference proteome</keyword>
<feature type="repeat" description="ANK" evidence="7">
    <location>
        <begin position="139"/>
        <end position="171"/>
    </location>
</feature>
<reference evidence="10" key="1">
    <citation type="submission" date="2022-09" db="EMBL/GenBank/DDBJ databases">
        <title>Fusarium specimens isolated from Avocado Roots.</title>
        <authorList>
            <person name="Stajich J."/>
            <person name="Roper C."/>
            <person name="Heimlech-Rivalta G."/>
        </authorList>
    </citation>
    <scope>NUCLEOTIDE SEQUENCE</scope>
    <source>
        <strain evidence="10">CF00095</strain>
    </source>
</reference>
<comment type="subcellular location">
    <subcellularLocation>
        <location evidence="1">Membrane</location>
        <topology evidence="1">Multi-pass membrane protein</topology>
    </subcellularLocation>
</comment>
<name>A0ABQ8R5T6_FUSEQ</name>
<dbReference type="Gene3D" id="1.25.40.20">
    <property type="entry name" value="Ankyrin repeat-containing domain"/>
    <property type="match status" value="2"/>
</dbReference>
<dbReference type="PROSITE" id="PS50088">
    <property type="entry name" value="ANK_REPEAT"/>
    <property type="match status" value="3"/>
</dbReference>
<dbReference type="InterPro" id="IPR002110">
    <property type="entry name" value="Ankyrin_rpt"/>
</dbReference>
<dbReference type="Pfam" id="PF12796">
    <property type="entry name" value="Ank_2"/>
    <property type="match status" value="1"/>
</dbReference>
<dbReference type="PANTHER" id="PTHR24198">
    <property type="entry name" value="ANKYRIN REPEAT AND PROTEIN KINASE DOMAIN-CONTAINING PROTEIN"/>
    <property type="match status" value="1"/>
</dbReference>
<feature type="region of interest" description="Disordered" evidence="8">
    <location>
        <begin position="948"/>
        <end position="993"/>
    </location>
</feature>
<comment type="caution">
    <text evidence="10">The sequence shown here is derived from an EMBL/GenBank/DDBJ whole genome shotgun (WGS) entry which is preliminary data.</text>
</comment>
<evidence type="ECO:0000256" key="4">
    <source>
        <dbReference type="ARBA" id="ARBA00022989"/>
    </source>
</evidence>
<sequence length="1250" mass="141729">MDWPGMPDATVDIEADDQVLGQQNSVQATSLKRATRRVVIDPKSPSNVKVGKRAHRKERIESPTIKQTPLHDLIDATKDDDIGLAALEKNLDDWKNDINTHAPNDYKESGLHMLAVKGFYKMARCLIGHGANIRAEDSDKAQPLHLACKGANVELVKLLLREGAPIDHPDSDGYLPLHWASDYGCDAVIPQLLGPKAKFLNLKESISGQTPLNIACRHDQSNVVKVLLEYNADLHLTDNDGWTPLFTAILNYNYEILRILMEHPQKLLNGKVFDIPDHEGRTPLMQLCANASEEKGNYLRDKEFIDALLKLHPNANAQDAEKRTALHFAIESAVTVQDTSLSLTIIDHVANDMLLARDSDGHTAFDNLFDKEGPVKVLQPVLGSLIRRLNPPGTDIEDFNKDLLFWMIADERRHTLAKQILSKLPAAERVPENLRPSSWQVMEWIIYYRLQGTLVLYVLVRSSADDSDEYFKSDAKRGKDLLQTLGRPAVKLQPRDADKGKKGVSTTHQTDKESQDDGDQDLRDLDEILDLCFFIEPIKRVETLNLLEPDEAMSEALSEIRAAVLQSHESSIQSHKVCQFRSLEDIVYGPDNIESYTETVGRILGKMYRPQELSRSPVAEAISRDMTEKAEFTWVHLPSTNIDWMENITRKILKRENYGEDEDQGILSFFRDSWVQIPDQTSLSRFMRPRYVERQAPDDNMSDVDSNEEDNNEKDIHGSGSRTGAPSPTVPREAYRGSNDSATEQGSTSDRSSQAGSKFIGASALYMPFLEFSMYHRDEDRASSESIYAEGDSRTTGVRPLDETKILEDLKKRRALLSAYKASPFHGPSTLDEFYYHFTEDSNEEKNMRNRTQVVTKYLYPNGLEGQSFWPLLRVSQLWIWIIDDRWLISCTSSTMNHENDDLVTSVLKYLNNEVESGSCQRQPNSANDMSRAIADYCIYTYEKKRKDENSSDKHAGTEPGENTGNGERTTKQATIDGNKGVTSQQLAGRKQRSIRQVYSDHINEIGRRESNLFSLFSDRERQFKETGYRSFTMEELDRALGEGATQLHRIKDVRDELNILKTIAKYQLTVRSKMAGETRRREDLIAAYMLGDIIELDNNAKQMHDAFISTISLQESELANFQAQEAVKQGKTVMVFTVVTVWFLPLSFLTSLFALDVSSFLEAPPWALVIVFTVPLLFLAAAGVYMYHVERVTKQQRQSSADRTAARVPRISRPKDRSSTRELSTYLESIRKRRSREPQQDVENGSRQG</sequence>
<feature type="region of interest" description="Disordered" evidence="8">
    <location>
        <begin position="688"/>
        <end position="755"/>
    </location>
</feature>
<evidence type="ECO:0000256" key="9">
    <source>
        <dbReference type="SAM" id="Phobius"/>
    </source>
</evidence>
<keyword evidence="3" id="KW-0677">Repeat</keyword>
<accession>A0ABQ8R5T6</accession>
<evidence type="ECO:0000256" key="6">
    <source>
        <dbReference type="ARBA" id="ARBA00023136"/>
    </source>
</evidence>
<feature type="repeat" description="ANK" evidence="7">
    <location>
        <begin position="207"/>
        <end position="239"/>
    </location>
</feature>
<evidence type="ECO:0000256" key="3">
    <source>
        <dbReference type="ARBA" id="ARBA00022737"/>
    </source>
</evidence>
<evidence type="ECO:0000256" key="7">
    <source>
        <dbReference type="PROSITE-ProRule" id="PRU00023"/>
    </source>
</evidence>
<gene>
    <name evidence="10" type="ORF">NW768_008002</name>
</gene>
<keyword evidence="2 9" id="KW-0812">Transmembrane</keyword>
<feature type="region of interest" description="Disordered" evidence="8">
    <location>
        <begin position="492"/>
        <end position="520"/>
    </location>
</feature>
<dbReference type="InterPro" id="IPR036770">
    <property type="entry name" value="Ankyrin_rpt-contain_sf"/>
</dbReference>
<feature type="compositionally biased region" description="Basic and acidic residues" evidence="8">
    <location>
        <begin position="948"/>
        <end position="957"/>
    </location>
</feature>
<dbReference type="Pfam" id="PF01544">
    <property type="entry name" value="CorA"/>
    <property type="match status" value="1"/>
</dbReference>
<proteinExistence type="predicted"/>
<dbReference type="Proteomes" id="UP001152024">
    <property type="component" value="Unassembled WGS sequence"/>
</dbReference>
<keyword evidence="4 9" id="KW-1133">Transmembrane helix</keyword>
<evidence type="ECO:0008006" key="12">
    <source>
        <dbReference type="Google" id="ProtNLM"/>
    </source>
</evidence>
<dbReference type="SMART" id="SM00248">
    <property type="entry name" value="ANK"/>
    <property type="match status" value="7"/>
</dbReference>
<dbReference type="EMBL" id="JAOQBH010000012">
    <property type="protein sequence ID" value="KAJ4127730.1"/>
    <property type="molecule type" value="Genomic_DNA"/>
</dbReference>
<protein>
    <recommendedName>
        <fullName evidence="12">Ankyrin repeat protein</fullName>
    </recommendedName>
</protein>
<keyword evidence="6 9" id="KW-0472">Membrane</keyword>
<evidence type="ECO:0000256" key="2">
    <source>
        <dbReference type="ARBA" id="ARBA00022692"/>
    </source>
</evidence>
<feature type="repeat" description="ANK" evidence="7">
    <location>
        <begin position="106"/>
        <end position="138"/>
    </location>
</feature>
<dbReference type="SUPFAM" id="SSF144083">
    <property type="entry name" value="Magnesium transport protein CorA, transmembrane region"/>
    <property type="match status" value="1"/>
</dbReference>
<evidence type="ECO:0000313" key="10">
    <source>
        <dbReference type="EMBL" id="KAJ4127730.1"/>
    </source>
</evidence>
<feature type="transmembrane region" description="Helical" evidence="9">
    <location>
        <begin position="1134"/>
        <end position="1155"/>
    </location>
</feature>
<dbReference type="InterPro" id="IPR045863">
    <property type="entry name" value="CorA_TM1_TM2"/>
</dbReference>
<dbReference type="InterPro" id="IPR002523">
    <property type="entry name" value="MgTranspt_CorA/ZnTranspt_ZntB"/>
</dbReference>
<feature type="transmembrane region" description="Helical" evidence="9">
    <location>
        <begin position="1167"/>
        <end position="1188"/>
    </location>
</feature>
<feature type="compositionally biased region" description="Polar residues" evidence="8">
    <location>
        <begin position="972"/>
        <end position="987"/>
    </location>
</feature>
<feature type="compositionally biased region" description="Acidic residues" evidence="8">
    <location>
        <begin position="700"/>
        <end position="712"/>
    </location>
</feature>
<evidence type="ECO:0000256" key="8">
    <source>
        <dbReference type="SAM" id="MobiDB-lite"/>
    </source>
</evidence>
<keyword evidence="5 7" id="KW-0040">ANK repeat</keyword>
<evidence type="ECO:0000256" key="1">
    <source>
        <dbReference type="ARBA" id="ARBA00004141"/>
    </source>
</evidence>
<dbReference type="SUPFAM" id="SSF48403">
    <property type="entry name" value="Ankyrin repeat"/>
    <property type="match status" value="2"/>
</dbReference>
<dbReference type="PANTHER" id="PTHR24198:SF165">
    <property type="entry name" value="ANKYRIN REPEAT-CONTAINING PROTEIN-RELATED"/>
    <property type="match status" value="1"/>
</dbReference>
<feature type="compositionally biased region" description="Polar residues" evidence="8">
    <location>
        <begin position="738"/>
        <end position="755"/>
    </location>
</feature>
<dbReference type="Gene3D" id="1.20.58.340">
    <property type="entry name" value="Magnesium transport protein CorA, transmembrane region"/>
    <property type="match status" value="1"/>
</dbReference>
<organism evidence="10 11">
    <name type="scientific">Fusarium equiseti</name>
    <name type="common">Fusarium scirpi</name>
    <dbReference type="NCBI Taxonomy" id="61235"/>
    <lineage>
        <taxon>Eukaryota</taxon>
        <taxon>Fungi</taxon>
        <taxon>Dikarya</taxon>
        <taxon>Ascomycota</taxon>
        <taxon>Pezizomycotina</taxon>
        <taxon>Sordariomycetes</taxon>
        <taxon>Hypocreomycetidae</taxon>
        <taxon>Hypocreales</taxon>
        <taxon>Nectriaceae</taxon>
        <taxon>Fusarium</taxon>
        <taxon>Fusarium incarnatum-equiseti species complex</taxon>
    </lineage>
</organism>
<feature type="compositionally biased region" description="Low complexity" evidence="8">
    <location>
        <begin position="958"/>
        <end position="968"/>
    </location>
</feature>
<feature type="region of interest" description="Disordered" evidence="8">
    <location>
        <begin position="1199"/>
        <end position="1250"/>
    </location>
</feature>
<feature type="compositionally biased region" description="Basic and acidic residues" evidence="8">
    <location>
        <begin position="509"/>
        <end position="520"/>
    </location>
</feature>
<evidence type="ECO:0000256" key="5">
    <source>
        <dbReference type="ARBA" id="ARBA00023043"/>
    </source>
</evidence>
<dbReference type="Pfam" id="PF13857">
    <property type="entry name" value="Ank_5"/>
    <property type="match status" value="1"/>
</dbReference>